<keyword evidence="3" id="KW-0677">Repeat</keyword>
<dbReference type="SUPFAM" id="SSF57667">
    <property type="entry name" value="beta-beta-alpha zinc fingers"/>
    <property type="match status" value="8"/>
</dbReference>
<dbReference type="Proteomes" id="UP000005226">
    <property type="component" value="Chromosome 12"/>
</dbReference>
<dbReference type="Pfam" id="PF13912">
    <property type="entry name" value="zf-C2H2_6"/>
    <property type="match status" value="1"/>
</dbReference>
<evidence type="ECO:0000256" key="3">
    <source>
        <dbReference type="ARBA" id="ARBA00022737"/>
    </source>
</evidence>
<dbReference type="FunFam" id="3.30.160.60:FF:002343">
    <property type="entry name" value="Zinc finger protein 33A"/>
    <property type="match status" value="1"/>
</dbReference>
<evidence type="ECO:0000313" key="14">
    <source>
        <dbReference type="Proteomes" id="UP000005226"/>
    </source>
</evidence>
<dbReference type="InterPro" id="IPR036236">
    <property type="entry name" value="Znf_C2H2_sf"/>
</dbReference>
<dbReference type="FunFam" id="3.30.160.60:FF:000295">
    <property type="entry name" value="zinc finger protein 19"/>
    <property type="match status" value="1"/>
</dbReference>
<dbReference type="InterPro" id="IPR013087">
    <property type="entry name" value="Znf_C2H2_type"/>
</dbReference>
<evidence type="ECO:0000259" key="12">
    <source>
        <dbReference type="PROSITE" id="PS50157"/>
    </source>
</evidence>
<feature type="domain" description="C2H2-type" evidence="12">
    <location>
        <begin position="575"/>
        <end position="602"/>
    </location>
</feature>
<dbReference type="GO" id="GO:0005634">
    <property type="term" value="C:nucleus"/>
    <property type="evidence" value="ECO:0007669"/>
    <property type="project" value="UniProtKB-SubCell"/>
</dbReference>
<keyword evidence="5" id="KW-0862">Zinc</keyword>
<dbReference type="PANTHER" id="PTHR24384">
    <property type="entry name" value="FINGER PUTATIVE TRANSCRIPTION FACTOR FAMILY-RELATED"/>
    <property type="match status" value="1"/>
</dbReference>
<dbReference type="Ensembl" id="ENSTRUT00000053369.2">
    <property type="protein sequence ID" value="ENSTRUP00000051269.2"/>
    <property type="gene ID" value="ENSTRUG00000022076.2"/>
</dbReference>
<dbReference type="FunFam" id="3.30.160.60:FF:000446">
    <property type="entry name" value="Zinc finger protein"/>
    <property type="match status" value="1"/>
</dbReference>
<evidence type="ECO:0000256" key="9">
    <source>
        <dbReference type="ARBA" id="ARBA00023242"/>
    </source>
</evidence>
<dbReference type="GO" id="GO:0000978">
    <property type="term" value="F:RNA polymerase II cis-regulatory region sequence-specific DNA binding"/>
    <property type="evidence" value="ECO:0007669"/>
    <property type="project" value="TreeGrafter"/>
</dbReference>
<dbReference type="FunFam" id="3.30.160.60:FF:000065">
    <property type="entry name" value="B-cell CLL/lymphoma 6, member B"/>
    <property type="match status" value="1"/>
</dbReference>
<reference evidence="13" key="3">
    <citation type="submission" date="2025-09" db="UniProtKB">
        <authorList>
            <consortium name="Ensembl"/>
        </authorList>
    </citation>
    <scope>IDENTIFICATION</scope>
</reference>
<evidence type="ECO:0000313" key="13">
    <source>
        <dbReference type="Ensembl" id="ENSTRUP00000051269.2"/>
    </source>
</evidence>
<proteinExistence type="predicted"/>
<dbReference type="FunFam" id="3.30.160.60:FF:000557">
    <property type="entry name" value="zinc finger and SCAN domain-containing protein 29"/>
    <property type="match status" value="2"/>
</dbReference>
<feature type="domain" description="C2H2-type" evidence="12">
    <location>
        <begin position="547"/>
        <end position="574"/>
    </location>
</feature>
<feature type="region of interest" description="Disordered" evidence="11">
    <location>
        <begin position="19"/>
        <end position="58"/>
    </location>
</feature>
<feature type="domain" description="C2H2-type" evidence="12">
    <location>
        <begin position="343"/>
        <end position="370"/>
    </location>
</feature>
<dbReference type="Pfam" id="PF00096">
    <property type="entry name" value="zf-C2H2"/>
    <property type="match status" value="7"/>
</dbReference>
<reference evidence="13 14" key="1">
    <citation type="journal article" date="2011" name="Genome Biol. Evol.">
        <title>Integration of the genetic map and genome assembly of fugu facilitates insights into distinct features of genome evolution in teleosts and mammals.</title>
        <authorList>
            <person name="Kai W."/>
            <person name="Kikuchi K."/>
            <person name="Tohari S."/>
            <person name="Chew A.K."/>
            <person name="Tay A."/>
            <person name="Fujiwara A."/>
            <person name="Hosoya S."/>
            <person name="Suetake H."/>
            <person name="Naruse K."/>
            <person name="Brenner S."/>
            <person name="Suzuki Y."/>
            <person name="Venkatesh B."/>
        </authorList>
    </citation>
    <scope>NUCLEOTIDE SEQUENCE [LARGE SCALE GENOMIC DNA]</scope>
</reference>
<feature type="domain" description="C2H2-type" evidence="12">
    <location>
        <begin position="128"/>
        <end position="155"/>
    </location>
</feature>
<keyword evidence="2" id="KW-0479">Metal-binding</keyword>
<name>A0A3B5K6U4_TAKRU</name>
<feature type="region of interest" description="Disordered" evidence="11">
    <location>
        <begin position="77"/>
        <end position="108"/>
    </location>
</feature>
<keyword evidence="8" id="KW-0804">Transcription</keyword>
<evidence type="ECO:0000256" key="10">
    <source>
        <dbReference type="PROSITE-ProRule" id="PRU00042"/>
    </source>
</evidence>
<dbReference type="PROSITE" id="PS00028">
    <property type="entry name" value="ZINC_FINGER_C2H2_1"/>
    <property type="match status" value="12"/>
</dbReference>
<evidence type="ECO:0000256" key="4">
    <source>
        <dbReference type="ARBA" id="ARBA00022771"/>
    </source>
</evidence>
<dbReference type="OMA" id="CHANEDK"/>
<feature type="compositionally biased region" description="Polar residues" evidence="11">
    <location>
        <begin position="97"/>
        <end position="106"/>
    </location>
</feature>
<dbReference type="InterPro" id="IPR050752">
    <property type="entry name" value="C2H2-ZF_domain"/>
</dbReference>
<feature type="domain" description="C2H2-type" evidence="12">
    <location>
        <begin position="184"/>
        <end position="211"/>
    </location>
</feature>
<protein>
    <recommendedName>
        <fullName evidence="12">C2H2-type domain-containing protein</fullName>
    </recommendedName>
</protein>
<evidence type="ECO:0000256" key="8">
    <source>
        <dbReference type="ARBA" id="ARBA00023163"/>
    </source>
</evidence>
<feature type="domain" description="C2H2-type" evidence="12">
    <location>
        <begin position="401"/>
        <end position="424"/>
    </location>
</feature>
<evidence type="ECO:0000256" key="5">
    <source>
        <dbReference type="ARBA" id="ARBA00022833"/>
    </source>
</evidence>
<feature type="compositionally biased region" description="Basic residues" evidence="11">
    <location>
        <begin position="43"/>
        <end position="54"/>
    </location>
</feature>
<evidence type="ECO:0000256" key="11">
    <source>
        <dbReference type="SAM" id="MobiDB-lite"/>
    </source>
</evidence>
<dbReference type="GO" id="GO:0008270">
    <property type="term" value="F:zinc ion binding"/>
    <property type="evidence" value="ECO:0007669"/>
    <property type="project" value="UniProtKB-KW"/>
</dbReference>
<feature type="domain" description="C2H2-type" evidence="12">
    <location>
        <begin position="263"/>
        <end position="290"/>
    </location>
</feature>
<feature type="domain" description="C2H2-type" evidence="12">
    <location>
        <begin position="492"/>
        <end position="518"/>
    </location>
</feature>
<reference evidence="13" key="2">
    <citation type="submission" date="2025-08" db="UniProtKB">
        <authorList>
            <consortium name="Ensembl"/>
        </authorList>
    </citation>
    <scope>IDENTIFICATION</scope>
</reference>
<keyword evidence="4 10" id="KW-0863">Zinc-finger</keyword>
<keyword evidence="7" id="KW-0238">DNA-binding</keyword>
<dbReference type="GeneTree" id="ENSGT00950000183052"/>
<dbReference type="InParanoid" id="A0A3B5K6U4"/>
<dbReference type="FunFam" id="3.30.160.60:FF:002104">
    <property type="entry name" value="Si:ch211-266d19.4"/>
    <property type="match status" value="1"/>
</dbReference>
<dbReference type="SMART" id="SM00355">
    <property type="entry name" value="ZnF_C2H2"/>
    <property type="match status" value="17"/>
</dbReference>
<organism evidence="13 14">
    <name type="scientific">Takifugu rubripes</name>
    <name type="common">Japanese pufferfish</name>
    <name type="synonym">Fugu rubripes</name>
    <dbReference type="NCBI Taxonomy" id="31033"/>
    <lineage>
        <taxon>Eukaryota</taxon>
        <taxon>Metazoa</taxon>
        <taxon>Chordata</taxon>
        <taxon>Craniata</taxon>
        <taxon>Vertebrata</taxon>
        <taxon>Euteleostomi</taxon>
        <taxon>Actinopterygii</taxon>
        <taxon>Neopterygii</taxon>
        <taxon>Teleostei</taxon>
        <taxon>Neoteleostei</taxon>
        <taxon>Acanthomorphata</taxon>
        <taxon>Eupercaria</taxon>
        <taxon>Tetraodontiformes</taxon>
        <taxon>Tetradontoidea</taxon>
        <taxon>Tetraodontidae</taxon>
        <taxon>Takifugu</taxon>
    </lineage>
</organism>
<dbReference type="PANTHER" id="PTHR24384:SF189">
    <property type="entry name" value="C2H2-TYPE DOMAIN-CONTAINING PROTEIN-RELATED"/>
    <property type="match status" value="1"/>
</dbReference>
<evidence type="ECO:0000256" key="1">
    <source>
        <dbReference type="ARBA" id="ARBA00004123"/>
    </source>
</evidence>
<sequence>MKCHANEDKAAAALRRTVLSGSASSEASLDDEDLAGYKEANRKRVTRRSRRPPRKYGDHYVNSVSVAALWSSASSVAEADDDNSADNVPPKDKDPNTSDITRQPMETTAHKRFCENNLLDEVEPGPKHLCGVCGQRYQSSDEFLNHLQSHSKASSSVGGTCEICGKTFQNMETHMRSHTGEKPYGCSVCGKSFPRPGALRRHKKIHSQTSACPVCALTFKEHQLLLEHLSIHEKDDGRPEEGEVGRSPEIEQELHQRRSGQLFCCRVCGDSFHSQGFLRKHAETHCRASQSICGVCGLQTASPEALLSHLQAHRETSGACRICGRTFQNMKMHMRRHTGLKPYRCAVCSKSFPRPGALRRHKKIHGSERPHACRLCGKTFLERSGLKTHSKSHGVSPTTSHGCKVCGESFSRKGSLRNHVKIHSSTCGICGETLSPSEILTEHLELHRDNIDTHMRRHTGVKPFSCATCGKSYPRPGALRRHKRIHTGERPYVCEFCGKTFVDNGALVHKRIHTGEKPFQCGVCGKAFRQVGGLNAHMLTHTGEKPFSCSLCSKSFSTKGYLETHIRFHKKECAFSCSLCWKAFVTKNDLKKHLLTHSGEKPYSCSVCAKRYQEKRSRDVHMKVHQEPAGALAHIPPDFTQLSAQIRYTWLLKTSMILSHLNFYSSLHSCQQAALFGP</sequence>
<evidence type="ECO:0000256" key="6">
    <source>
        <dbReference type="ARBA" id="ARBA00023015"/>
    </source>
</evidence>
<feature type="domain" description="C2H2-type" evidence="12">
    <location>
        <begin position="519"/>
        <end position="546"/>
    </location>
</feature>
<keyword evidence="6" id="KW-0805">Transcription regulation</keyword>
<dbReference type="FunFam" id="3.30.160.60:FF:000110">
    <property type="entry name" value="Zinc finger protein-like"/>
    <property type="match status" value="1"/>
</dbReference>
<comment type="subcellular location">
    <subcellularLocation>
        <location evidence="1">Nucleus</location>
    </subcellularLocation>
</comment>
<dbReference type="AlphaFoldDB" id="A0A3B5K6U4"/>
<dbReference type="FunFam" id="3.30.160.60:FF:000733">
    <property type="entry name" value="Zinc finger protein 236 variant"/>
    <property type="match status" value="1"/>
</dbReference>
<dbReference type="PROSITE" id="PS50157">
    <property type="entry name" value="ZINC_FINGER_C2H2_2"/>
    <property type="match status" value="13"/>
</dbReference>
<feature type="domain" description="C2H2-type" evidence="12">
    <location>
        <begin position="464"/>
        <end position="491"/>
    </location>
</feature>
<feature type="domain" description="C2H2-type" evidence="12">
    <location>
        <begin position="603"/>
        <end position="630"/>
    </location>
</feature>
<keyword evidence="14" id="KW-1185">Reference proteome</keyword>
<dbReference type="GO" id="GO:0000981">
    <property type="term" value="F:DNA-binding transcription factor activity, RNA polymerase II-specific"/>
    <property type="evidence" value="ECO:0007669"/>
    <property type="project" value="TreeGrafter"/>
</dbReference>
<keyword evidence="9" id="KW-0539">Nucleus</keyword>
<accession>A0A3B5K6U4</accession>
<evidence type="ECO:0000256" key="2">
    <source>
        <dbReference type="ARBA" id="ARBA00022723"/>
    </source>
</evidence>
<feature type="domain" description="C2H2-type" evidence="12">
    <location>
        <begin position="159"/>
        <end position="183"/>
    </location>
</feature>
<evidence type="ECO:0000256" key="7">
    <source>
        <dbReference type="ARBA" id="ARBA00023125"/>
    </source>
</evidence>
<feature type="domain" description="C2H2-type" evidence="12">
    <location>
        <begin position="371"/>
        <end position="393"/>
    </location>
</feature>
<dbReference type="Gene3D" id="3.30.160.60">
    <property type="entry name" value="Classic Zinc Finger"/>
    <property type="match status" value="13"/>
</dbReference>